<evidence type="ECO:0000259" key="2">
    <source>
        <dbReference type="PROSITE" id="PS50943"/>
    </source>
</evidence>
<dbReference type="HOGENOM" id="CLU_1010985_0_0_9"/>
<gene>
    <name evidence="3" type="ORF">L248_2937</name>
</gene>
<protein>
    <recommendedName>
        <fullName evidence="2">HTH cro/C1-type domain-containing protein</fullName>
    </recommendedName>
</protein>
<name>U4TV14_9LACO</name>
<dbReference type="EMBL" id="KI271588">
    <property type="protein sequence ID" value="ERL65262.1"/>
    <property type="molecule type" value="Genomic_DNA"/>
</dbReference>
<evidence type="ECO:0000256" key="1">
    <source>
        <dbReference type="ARBA" id="ARBA00023125"/>
    </source>
</evidence>
<dbReference type="eggNOG" id="COG1396">
    <property type="taxonomic scope" value="Bacteria"/>
</dbReference>
<dbReference type="CDD" id="cd00093">
    <property type="entry name" value="HTH_XRE"/>
    <property type="match status" value="1"/>
</dbReference>
<dbReference type="PROSITE" id="PS50943">
    <property type="entry name" value="HTH_CROC1"/>
    <property type="match status" value="1"/>
</dbReference>
<proteinExistence type="predicted"/>
<dbReference type="Gene3D" id="1.10.260.40">
    <property type="entry name" value="lambda repressor-like DNA-binding domains"/>
    <property type="match status" value="1"/>
</dbReference>
<dbReference type="PANTHER" id="PTHR46558">
    <property type="entry name" value="TRACRIPTIONAL REGULATORY PROTEIN-RELATED-RELATED"/>
    <property type="match status" value="1"/>
</dbReference>
<dbReference type="InterPro" id="IPR010982">
    <property type="entry name" value="Lambda_DNA-bd_dom_sf"/>
</dbReference>
<dbReference type="Proteomes" id="UP000030647">
    <property type="component" value="Unassembled WGS sequence"/>
</dbReference>
<sequence length="317" mass="35373">MKKAGILMIIFDANRIGKKIAAARKEKNMTQNDLADQLGVSYQAVSNWERSRSLPDIDKYADLARILNLDLDDLLNSQNAQHTIQIIQDDDAPLDADTLAEAAPVMKPAQVDEKADDADLSAVHLKDIAPFLSNTMVFKQLMKHRDDPDFLKLAREMAPFLADEDLAKIVDKYVVPGLPATMDTLKKFLPFLPDEKNDALLRQIWTDPQVDDRAKQKFYPFVSSSVLKELLAQTPDDTAAVIKAAPFLDDADIQAYFQAWQQDTAKAAALKKLAPFAASSTIADYIRYLLHSGADKAAWHPFLQFLDDDDLLSLGKD</sequence>
<dbReference type="InterPro" id="IPR001387">
    <property type="entry name" value="Cro/C1-type_HTH"/>
</dbReference>
<reference evidence="4" key="1">
    <citation type="journal article" date="2013" name="Genome Announc.">
        <title>Whole-Genome Sequencing of Lactobacillus shenzhenensis Strain LY-73T.</title>
        <authorList>
            <person name="Lin Z."/>
            <person name="Liu Z."/>
            <person name="Yang R."/>
            <person name="Zou Y."/>
            <person name="Wan D."/>
            <person name="Chen J."/>
            <person name="Guo M."/>
            <person name="Zhao J."/>
            <person name="Fang C."/>
            <person name="Yang R."/>
            <person name="Liu F."/>
        </authorList>
    </citation>
    <scope>NUCLEOTIDE SEQUENCE [LARGE SCALE GENOMIC DNA]</scope>
    <source>
        <strain evidence="4">LY-73</strain>
    </source>
</reference>
<dbReference type="STRING" id="1231336.L248_2937"/>
<evidence type="ECO:0000313" key="4">
    <source>
        <dbReference type="Proteomes" id="UP000030647"/>
    </source>
</evidence>
<dbReference type="AlphaFoldDB" id="U4TV14"/>
<evidence type="ECO:0000313" key="3">
    <source>
        <dbReference type="EMBL" id="ERL65262.1"/>
    </source>
</evidence>
<keyword evidence="1" id="KW-0238">DNA-binding</keyword>
<dbReference type="SMART" id="SM00530">
    <property type="entry name" value="HTH_XRE"/>
    <property type="match status" value="1"/>
</dbReference>
<dbReference type="OrthoDB" id="2475196at2"/>
<dbReference type="SUPFAM" id="SSF47413">
    <property type="entry name" value="lambda repressor-like DNA-binding domains"/>
    <property type="match status" value="1"/>
</dbReference>
<organism evidence="3 4">
    <name type="scientific">Schleiferilactobacillus shenzhenensis LY-73</name>
    <dbReference type="NCBI Taxonomy" id="1231336"/>
    <lineage>
        <taxon>Bacteria</taxon>
        <taxon>Bacillati</taxon>
        <taxon>Bacillota</taxon>
        <taxon>Bacilli</taxon>
        <taxon>Lactobacillales</taxon>
        <taxon>Lactobacillaceae</taxon>
        <taxon>Schleiferilactobacillus</taxon>
    </lineage>
</organism>
<dbReference type="PANTHER" id="PTHR46558:SF11">
    <property type="entry name" value="HTH-TYPE TRANSCRIPTIONAL REGULATOR XRE"/>
    <property type="match status" value="1"/>
</dbReference>
<feature type="domain" description="HTH cro/C1-type" evidence="2">
    <location>
        <begin position="20"/>
        <end position="74"/>
    </location>
</feature>
<dbReference type="Pfam" id="PF01381">
    <property type="entry name" value="HTH_3"/>
    <property type="match status" value="1"/>
</dbReference>
<keyword evidence="4" id="KW-1185">Reference proteome</keyword>
<accession>U4TV14</accession>
<dbReference type="GO" id="GO:0003677">
    <property type="term" value="F:DNA binding"/>
    <property type="evidence" value="ECO:0007669"/>
    <property type="project" value="UniProtKB-KW"/>
</dbReference>